<gene>
    <name evidence="2" type="ORF">GCM10007860_25260</name>
</gene>
<sequence length="52" mass="5761">MTMKRTELEKRRGLKINNKLKQDSAAQHGAQHGGAKQAQPLNPLLGKLLGKR</sequence>
<feature type="compositionally biased region" description="Basic and acidic residues" evidence="1">
    <location>
        <begin position="1"/>
        <end position="11"/>
    </location>
</feature>
<dbReference type="Proteomes" id="UP001156836">
    <property type="component" value="Unassembled WGS sequence"/>
</dbReference>
<dbReference type="EMBL" id="BSOZ01000044">
    <property type="protein sequence ID" value="GLS05374.1"/>
    <property type="molecule type" value="Genomic_DNA"/>
</dbReference>
<feature type="compositionally biased region" description="Low complexity" evidence="1">
    <location>
        <begin position="25"/>
        <end position="52"/>
    </location>
</feature>
<feature type="region of interest" description="Disordered" evidence="1">
    <location>
        <begin position="1"/>
        <end position="52"/>
    </location>
</feature>
<protein>
    <submittedName>
        <fullName evidence="2">Uncharacterized protein</fullName>
    </submittedName>
</protein>
<reference evidence="3" key="1">
    <citation type="journal article" date="2019" name="Int. J. Syst. Evol. Microbiol.">
        <title>The Global Catalogue of Microorganisms (GCM) 10K type strain sequencing project: providing services to taxonomists for standard genome sequencing and annotation.</title>
        <authorList>
            <consortium name="The Broad Institute Genomics Platform"/>
            <consortium name="The Broad Institute Genome Sequencing Center for Infectious Disease"/>
            <person name="Wu L."/>
            <person name="Ma J."/>
        </authorList>
    </citation>
    <scope>NUCLEOTIDE SEQUENCE [LARGE SCALE GENOMIC DNA]</scope>
    <source>
        <strain evidence="3">NBRC 104970</strain>
    </source>
</reference>
<proteinExistence type="predicted"/>
<evidence type="ECO:0000256" key="1">
    <source>
        <dbReference type="SAM" id="MobiDB-lite"/>
    </source>
</evidence>
<comment type="caution">
    <text evidence="2">The sequence shown here is derived from an EMBL/GenBank/DDBJ whole genome shotgun (WGS) entry which is preliminary data.</text>
</comment>
<dbReference type="RefSeq" id="WP_018749381.1">
    <property type="nucleotide sequence ID" value="NZ_BAABUF010000023.1"/>
</dbReference>
<name>A0ABQ6BV68_9NEIS</name>
<organism evidence="2 3">
    <name type="scientific">Chitiniphilus shinanonensis</name>
    <dbReference type="NCBI Taxonomy" id="553088"/>
    <lineage>
        <taxon>Bacteria</taxon>
        <taxon>Pseudomonadati</taxon>
        <taxon>Pseudomonadota</taxon>
        <taxon>Betaproteobacteria</taxon>
        <taxon>Neisseriales</taxon>
        <taxon>Chitinibacteraceae</taxon>
        <taxon>Chitiniphilus</taxon>
    </lineage>
</organism>
<evidence type="ECO:0000313" key="3">
    <source>
        <dbReference type="Proteomes" id="UP001156836"/>
    </source>
</evidence>
<accession>A0ABQ6BV68</accession>
<keyword evidence="3" id="KW-1185">Reference proteome</keyword>
<evidence type="ECO:0000313" key="2">
    <source>
        <dbReference type="EMBL" id="GLS05374.1"/>
    </source>
</evidence>